<dbReference type="Proteomes" id="UP000186758">
    <property type="component" value="Unassembled WGS sequence"/>
</dbReference>
<proteinExistence type="inferred from homology"/>
<evidence type="ECO:0000256" key="10">
    <source>
        <dbReference type="SAM" id="Phobius"/>
    </source>
</evidence>
<evidence type="ECO:0000256" key="8">
    <source>
        <dbReference type="PROSITE-ProRule" id="PRU00703"/>
    </source>
</evidence>
<dbReference type="KEGG" id="fro:AALO17_00240"/>
<dbReference type="InterPro" id="IPR016169">
    <property type="entry name" value="FAD-bd_PCMH_sub2"/>
</dbReference>
<comment type="subcellular location">
    <subcellularLocation>
        <location evidence="1">Membrane</location>
        <topology evidence="1">Multi-pass membrane protein</topology>
    </subcellularLocation>
</comment>
<dbReference type="InterPro" id="IPR044751">
    <property type="entry name" value="Ion_transp-like_CBS"/>
</dbReference>
<dbReference type="STRING" id="1702221.AALO17_00240"/>
<dbReference type="InterPro" id="IPR036318">
    <property type="entry name" value="FAD-bd_PCMH-like_sf"/>
</dbReference>
<dbReference type="PATRIC" id="fig|1702221.3.peg.24"/>
<evidence type="ECO:0000256" key="3">
    <source>
        <dbReference type="ARBA" id="ARBA00022692"/>
    </source>
</evidence>
<dbReference type="PROSITE" id="PS51846">
    <property type="entry name" value="CNNM"/>
    <property type="match status" value="1"/>
</dbReference>
<evidence type="ECO:0000313" key="14">
    <source>
        <dbReference type="EMBL" id="OLU47175.1"/>
    </source>
</evidence>
<feature type="domain" description="CBS" evidence="11">
    <location>
        <begin position="207"/>
        <end position="267"/>
    </location>
</feature>
<keyword evidence="6 8" id="KW-0129">CBS domain</keyword>
<evidence type="ECO:0000256" key="9">
    <source>
        <dbReference type="PROSITE-ProRule" id="PRU01193"/>
    </source>
</evidence>
<dbReference type="Pfam" id="PF01595">
    <property type="entry name" value="CNNM"/>
    <property type="match status" value="1"/>
</dbReference>
<organism evidence="13 15">
    <name type="scientific">Faecalibaculum rodentium</name>
    <dbReference type="NCBI Taxonomy" id="1702221"/>
    <lineage>
        <taxon>Bacteria</taxon>
        <taxon>Bacillati</taxon>
        <taxon>Bacillota</taxon>
        <taxon>Erysipelotrichia</taxon>
        <taxon>Erysipelotrichales</taxon>
        <taxon>Erysipelotrichaceae</taxon>
        <taxon>Faecalibaculum</taxon>
    </lineage>
</organism>
<dbReference type="GeneID" id="78476949"/>
<dbReference type="EMBL" id="CP011391">
    <property type="protein sequence ID" value="AMK53158.1"/>
    <property type="molecule type" value="Genomic_DNA"/>
</dbReference>
<evidence type="ECO:0000313" key="13">
    <source>
        <dbReference type="EMBL" id="AMK53158.1"/>
    </source>
</evidence>
<keyword evidence="3 9" id="KW-0812">Transmembrane</keyword>
<dbReference type="SUPFAM" id="SSF54631">
    <property type="entry name" value="CBS-domain pair"/>
    <property type="match status" value="1"/>
</dbReference>
<dbReference type="PANTHER" id="PTHR22777">
    <property type="entry name" value="HEMOLYSIN-RELATED"/>
    <property type="match status" value="1"/>
</dbReference>
<evidence type="ECO:0000259" key="11">
    <source>
        <dbReference type="PROSITE" id="PS51371"/>
    </source>
</evidence>
<evidence type="ECO:0000313" key="15">
    <source>
        <dbReference type="Proteomes" id="UP000069771"/>
    </source>
</evidence>
<name>A0A140DR81_9FIRM</name>
<dbReference type="Pfam" id="PF03471">
    <property type="entry name" value="CorC_HlyC"/>
    <property type="match status" value="1"/>
</dbReference>
<dbReference type="GO" id="GO:0050660">
    <property type="term" value="F:flavin adenine dinucleotide binding"/>
    <property type="evidence" value="ECO:0007669"/>
    <property type="project" value="InterPro"/>
</dbReference>
<dbReference type="OrthoDB" id="9798188at2"/>
<dbReference type="Gene3D" id="3.10.580.10">
    <property type="entry name" value="CBS-domain"/>
    <property type="match status" value="1"/>
</dbReference>
<sequence length="433" mass="48017">MNGDIQSSLILVVILLLLSGFFSSAETSLVAVSRIRIRTLAEEGNHRAKLLLSIFAHEDKMLSAILIGNNLVNTWLASTAATLASGFGGAAVSIATFVITFLILVFGEITPKTMATQNAERLALLYAPVITLLMKLLTPVIWFINLFSSLILRLFGISRESAGPSMTESELRTIVDVSHEEGVIQSDEKQLLNNVFDFGDARAKEVMVPRVHVVMAEAGSTYKDLLSLFRQEQFTRIPIYEDSVDNIIGLVNMKDLLLLDDPSQFDLKAMLRKPYFTVENKKVSDLLMEMKNSTVNMAIVLDEYGELSGIITVEDIIEEIVGEVHDEYDAHEAENIRKVGNRTWVVKGYLSLHDINDELGLNLDSEDFDSIGGLMIDAIGRLPKLGDQVTLPDGVTLQVTKTQKNRIEEVRILFPEQETDTEEEAGKKHPAGH</sequence>
<dbReference type="InterPro" id="IPR046342">
    <property type="entry name" value="CBS_dom_sf"/>
</dbReference>
<feature type="transmembrane region" description="Helical" evidence="10">
    <location>
        <begin position="122"/>
        <end position="144"/>
    </location>
</feature>
<dbReference type="EMBL" id="MPJZ01000010">
    <property type="protein sequence ID" value="OLU47175.1"/>
    <property type="molecule type" value="Genomic_DNA"/>
</dbReference>
<dbReference type="Pfam" id="PF00571">
    <property type="entry name" value="CBS"/>
    <property type="match status" value="2"/>
</dbReference>
<dbReference type="Gene3D" id="3.30.465.10">
    <property type="match status" value="1"/>
</dbReference>
<comment type="similarity">
    <text evidence="2">Belongs to the UPF0053 family.</text>
</comment>
<evidence type="ECO:0000256" key="7">
    <source>
        <dbReference type="ARBA" id="ARBA00023136"/>
    </source>
</evidence>
<keyword evidence="7 9" id="KW-0472">Membrane</keyword>
<dbReference type="InterPro" id="IPR005170">
    <property type="entry name" value="Transptr-assoc_dom"/>
</dbReference>
<protein>
    <submittedName>
        <fullName evidence="14">Hemolysin</fullName>
    </submittedName>
</protein>
<dbReference type="Proteomes" id="UP000069771">
    <property type="component" value="Chromosome"/>
</dbReference>
<accession>A0A140DR81</accession>
<dbReference type="InterPro" id="IPR002550">
    <property type="entry name" value="CNNM"/>
</dbReference>
<dbReference type="CDD" id="cd04590">
    <property type="entry name" value="CBS_pair_CorC_HlyC_assoc"/>
    <property type="match status" value="1"/>
</dbReference>
<dbReference type="AlphaFoldDB" id="A0A140DR81"/>
<evidence type="ECO:0000313" key="16">
    <source>
        <dbReference type="Proteomes" id="UP000186758"/>
    </source>
</evidence>
<dbReference type="FunFam" id="3.10.580.10:FF:000002">
    <property type="entry name" value="Magnesium/cobalt efflux protein CorC"/>
    <property type="match status" value="1"/>
</dbReference>
<reference evidence="14 16" key="2">
    <citation type="submission" date="2016-11" db="EMBL/GenBank/DDBJ databases">
        <title>Description of two novel members of the family Erysipelotrichaceae: Ileibacterium lipovorans gen. nov., sp. nov. and Dubosiella newyorkensis, gen. nov., sp. nov.</title>
        <authorList>
            <person name="Cox L.M."/>
            <person name="Sohn J."/>
            <person name="Tyrrell K.L."/>
            <person name="Citron D.M."/>
            <person name="Lawson P.A."/>
            <person name="Patel N.B."/>
            <person name="Iizumi T."/>
            <person name="Perez-Perez G.I."/>
            <person name="Goldstein E.J."/>
            <person name="Blaser M.J."/>
        </authorList>
    </citation>
    <scope>NUCLEOTIDE SEQUENCE [LARGE SCALE GENOMIC DNA]</scope>
    <source>
        <strain evidence="14 16">NYU-BL-K8</strain>
    </source>
</reference>
<keyword evidence="5 9" id="KW-1133">Transmembrane helix</keyword>
<feature type="domain" description="CNNM transmembrane" evidence="12">
    <location>
        <begin position="1"/>
        <end position="188"/>
    </location>
</feature>
<evidence type="ECO:0000256" key="5">
    <source>
        <dbReference type="ARBA" id="ARBA00022989"/>
    </source>
</evidence>
<dbReference type="PANTHER" id="PTHR22777:SF17">
    <property type="entry name" value="UPF0053 PROTEIN SLL0260"/>
    <property type="match status" value="1"/>
</dbReference>
<evidence type="ECO:0000256" key="4">
    <source>
        <dbReference type="ARBA" id="ARBA00022737"/>
    </source>
</evidence>
<evidence type="ECO:0000256" key="2">
    <source>
        <dbReference type="ARBA" id="ARBA00006337"/>
    </source>
</evidence>
<reference evidence="13 15" key="1">
    <citation type="journal article" date="2016" name="Gut Pathog.">
        <title>Whole genome sequencing of "Faecalibaculum rodentium" ALO17, isolated from C57BL/6J laboratory mouse feces.</title>
        <authorList>
            <person name="Lim S."/>
            <person name="Chang D.H."/>
            <person name="Ahn S."/>
            <person name="Kim B.C."/>
        </authorList>
    </citation>
    <scope>NUCLEOTIDE SEQUENCE [LARGE SCALE GENOMIC DNA]</scope>
    <source>
        <strain evidence="13 15">Alo17</strain>
    </source>
</reference>
<keyword evidence="15" id="KW-1185">Reference proteome</keyword>
<evidence type="ECO:0000256" key="1">
    <source>
        <dbReference type="ARBA" id="ARBA00004141"/>
    </source>
</evidence>
<dbReference type="SUPFAM" id="SSF56176">
    <property type="entry name" value="FAD-binding/transporter-associated domain-like"/>
    <property type="match status" value="1"/>
</dbReference>
<dbReference type="InterPro" id="IPR000644">
    <property type="entry name" value="CBS_dom"/>
</dbReference>
<feature type="transmembrane region" description="Helical" evidence="10">
    <location>
        <begin position="87"/>
        <end position="110"/>
    </location>
</feature>
<dbReference type="PROSITE" id="PS51371">
    <property type="entry name" value="CBS"/>
    <property type="match status" value="2"/>
</dbReference>
<keyword evidence="4" id="KW-0677">Repeat</keyword>
<dbReference type="GO" id="GO:0005886">
    <property type="term" value="C:plasma membrane"/>
    <property type="evidence" value="ECO:0007669"/>
    <property type="project" value="TreeGrafter"/>
</dbReference>
<dbReference type="RefSeq" id="WP_067553922.1">
    <property type="nucleotide sequence ID" value="NZ_CAJTBG010000010.1"/>
</dbReference>
<dbReference type="SMART" id="SM01091">
    <property type="entry name" value="CorC_HlyC"/>
    <property type="match status" value="1"/>
</dbReference>
<evidence type="ECO:0000256" key="6">
    <source>
        <dbReference type="ARBA" id="ARBA00023122"/>
    </source>
</evidence>
<feature type="domain" description="CBS" evidence="11">
    <location>
        <begin position="270"/>
        <end position="327"/>
    </location>
</feature>
<evidence type="ECO:0000259" key="12">
    <source>
        <dbReference type="PROSITE" id="PS51846"/>
    </source>
</evidence>
<gene>
    <name evidence="13" type="ORF">AALO17_00240</name>
    <name evidence="14" type="ORF">BO223_01490</name>
</gene>